<accession>A0A6P7GSF9</accession>
<comment type="similarity">
    <text evidence="1">Belongs to the SNF7 family.</text>
</comment>
<sequence>MEWLFGKKVTPEEMLRKNQRALNKAMRDLDREKQKMEQQEKKVINDIKKLAKEGQMDAVKIMAKDLVRTRRYVKKFMLMKANIQAVSLKIQTLRSQNTMAQAMKGVTKAMQSMNRQLNLPQIQRILQEFEKQSEIMDMKEEVMNDAIDDAMEGDDDEEETDAVVNQVLDELGLQLNDTLSGLPQTAGSLPASGQKHPAAAAAVAGKFKFFILCSVFKPRGVIQIYRAVILVRNWFNLRQVYPTVMKF</sequence>
<evidence type="ECO:0000256" key="1">
    <source>
        <dbReference type="ARBA" id="ARBA00006190"/>
    </source>
</evidence>
<name>A0A6P7GSF9_DIAVI</name>
<proteinExistence type="inferred from homology"/>
<dbReference type="FunCoup" id="A0A6P7GSF9">
    <property type="interactions" value="1990"/>
</dbReference>
<dbReference type="Pfam" id="PF03357">
    <property type="entry name" value="Snf7"/>
    <property type="match status" value="1"/>
</dbReference>
<organism evidence="3">
    <name type="scientific">Diabrotica virgifera virgifera</name>
    <name type="common">western corn rootworm</name>
    <dbReference type="NCBI Taxonomy" id="50390"/>
    <lineage>
        <taxon>Eukaryota</taxon>
        <taxon>Metazoa</taxon>
        <taxon>Ecdysozoa</taxon>
        <taxon>Arthropoda</taxon>
        <taxon>Hexapoda</taxon>
        <taxon>Insecta</taxon>
        <taxon>Pterygota</taxon>
        <taxon>Neoptera</taxon>
        <taxon>Endopterygota</taxon>
        <taxon>Coleoptera</taxon>
        <taxon>Polyphaga</taxon>
        <taxon>Cucujiformia</taxon>
        <taxon>Chrysomeloidea</taxon>
        <taxon>Chrysomelidae</taxon>
        <taxon>Galerucinae</taxon>
        <taxon>Diabroticina</taxon>
        <taxon>Diabroticites</taxon>
        <taxon>Diabrotica</taxon>
    </lineage>
</organism>
<dbReference type="AlphaFoldDB" id="A0A6P7GSF9"/>
<gene>
    <name evidence="3" type="primary">LOC114345859</name>
</gene>
<evidence type="ECO:0000256" key="2">
    <source>
        <dbReference type="SAM" id="Coils"/>
    </source>
</evidence>
<dbReference type="InParanoid" id="A0A6P7GSF9"/>
<dbReference type="PANTHER" id="PTHR10476">
    <property type="entry name" value="CHARGED MULTIVESICULAR BODY PROTEIN"/>
    <property type="match status" value="1"/>
</dbReference>
<dbReference type="GO" id="GO:0007034">
    <property type="term" value="P:vacuolar transport"/>
    <property type="evidence" value="ECO:0007669"/>
    <property type="project" value="InterPro"/>
</dbReference>
<dbReference type="Gene3D" id="6.10.140.1230">
    <property type="match status" value="1"/>
</dbReference>
<dbReference type="InterPro" id="IPR005024">
    <property type="entry name" value="Snf7_fam"/>
</dbReference>
<protein>
    <submittedName>
        <fullName evidence="3">Charged multivesicular body protein 2a isoform X1</fullName>
    </submittedName>
</protein>
<dbReference type="RefSeq" id="XP_028152469.1">
    <property type="nucleotide sequence ID" value="XM_028296668.1"/>
</dbReference>
<keyword evidence="2" id="KW-0175">Coiled coil</keyword>
<feature type="coiled-coil region" evidence="2">
    <location>
        <begin position="12"/>
        <end position="53"/>
    </location>
</feature>
<reference evidence="3" key="1">
    <citation type="submission" date="2025-08" db="UniProtKB">
        <authorList>
            <consortium name="RefSeq"/>
        </authorList>
    </citation>
    <scope>IDENTIFICATION</scope>
    <source>
        <tissue evidence="3">Whole insect</tissue>
    </source>
</reference>
<evidence type="ECO:0000313" key="3">
    <source>
        <dbReference type="RefSeq" id="XP_028152469.1"/>
    </source>
</evidence>